<reference evidence="3 4" key="1">
    <citation type="submission" date="2019-06" db="EMBL/GenBank/DDBJ databases">
        <title>Sequencing the genomes of 1000 actinobacteria strains.</title>
        <authorList>
            <person name="Klenk H.-P."/>
        </authorList>
    </citation>
    <scope>NUCLEOTIDE SEQUENCE [LARGE SCALE GENOMIC DNA]</scope>
    <source>
        <strain evidence="3 4">DSM 105492</strain>
    </source>
</reference>
<sequence>MSLPRSRARARARRIAGVAASTSLAVGLAACAAGGAPTVDPDPDKPFVLLGVTGLTQIAQLTGPDAINDTATAAVAGTDLGSMTNIGDRTYFFFGDTFGERDPDSYGGQGGIWRSNVSAWTTDDDPSDGITFGGWAPVDDLGWAEALVEGEHDANDGQGEVTKIPTHGFAIGDTLYVSYMSVSYWGEPGAWDANYAGLAKSTDRGETWEALDSPRWPGDSNFIQVAPVHVEDDGEEYVYFWTIPSGRFGGVALMRVPATEAAVEDQSAYTYFAGVDDGVPDWSDDLDDAELVVDGTIGELSVMWSDYLDRWIMTYSDAGSAYIREGVTPWGPWNDPVLLVPGSEYPGLYSPYLNPRYVADGGRKIYFTLSLWGPYNVFWFSADLEKAP</sequence>
<accession>A0A543EEW1</accession>
<comment type="caution">
    <text evidence="3">The sequence shown here is derived from an EMBL/GenBank/DDBJ whole genome shotgun (WGS) entry which is preliminary data.</text>
</comment>
<organism evidence="3 4">
    <name type="scientific">Microbacterium kyungheense</name>
    <dbReference type="NCBI Taxonomy" id="1263636"/>
    <lineage>
        <taxon>Bacteria</taxon>
        <taxon>Bacillati</taxon>
        <taxon>Actinomycetota</taxon>
        <taxon>Actinomycetes</taxon>
        <taxon>Micrococcales</taxon>
        <taxon>Microbacteriaceae</taxon>
        <taxon>Microbacterium</taxon>
    </lineage>
</organism>
<feature type="domain" description="DUF4185" evidence="2">
    <location>
        <begin position="68"/>
        <end position="380"/>
    </location>
</feature>
<evidence type="ECO:0000256" key="1">
    <source>
        <dbReference type="SAM" id="SignalP"/>
    </source>
</evidence>
<dbReference type="InterPro" id="IPR025442">
    <property type="entry name" value="DUF4185"/>
</dbReference>
<protein>
    <submittedName>
        <fullName evidence="3">Uncharacterized protein DUF4185</fullName>
    </submittedName>
</protein>
<keyword evidence="1" id="KW-0732">Signal</keyword>
<evidence type="ECO:0000313" key="3">
    <source>
        <dbReference type="EMBL" id="TQM20134.1"/>
    </source>
</evidence>
<dbReference type="Pfam" id="PF13810">
    <property type="entry name" value="DUF4185"/>
    <property type="match status" value="1"/>
</dbReference>
<gene>
    <name evidence="3" type="ORF">FB391_3268</name>
</gene>
<dbReference type="AlphaFoldDB" id="A0A543EEW1"/>
<dbReference type="PROSITE" id="PS51257">
    <property type="entry name" value="PROKAR_LIPOPROTEIN"/>
    <property type="match status" value="1"/>
</dbReference>
<evidence type="ECO:0000313" key="4">
    <source>
        <dbReference type="Proteomes" id="UP000320235"/>
    </source>
</evidence>
<evidence type="ECO:0000259" key="2">
    <source>
        <dbReference type="Pfam" id="PF13810"/>
    </source>
</evidence>
<proteinExistence type="predicted"/>
<dbReference type="RefSeq" id="WP_141896109.1">
    <property type="nucleotide sequence ID" value="NZ_BAABLH010000006.1"/>
</dbReference>
<feature type="signal peptide" evidence="1">
    <location>
        <begin position="1"/>
        <end position="32"/>
    </location>
</feature>
<dbReference type="EMBL" id="VFPE01000006">
    <property type="protein sequence ID" value="TQM20134.1"/>
    <property type="molecule type" value="Genomic_DNA"/>
</dbReference>
<dbReference type="Proteomes" id="UP000320235">
    <property type="component" value="Unassembled WGS sequence"/>
</dbReference>
<name>A0A543EEW1_9MICO</name>
<feature type="chain" id="PRO_5022190260" evidence="1">
    <location>
        <begin position="33"/>
        <end position="388"/>
    </location>
</feature>
<dbReference type="OrthoDB" id="284233at2"/>
<keyword evidence="4" id="KW-1185">Reference proteome</keyword>